<dbReference type="InterPro" id="IPR006059">
    <property type="entry name" value="SBP"/>
</dbReference>
<evidence type="ECO:0000313" key="8">
    <source>
        <dbReference type="Proteomes" id="UP001652445"/>
    </source>
</evidence>
<comment type="caution">
    <text evidence="7">The sequence shown here is derived from an EMBL/GenBank/DDBJ whole genome shotgun (WGS) entry which is preliminary data.</text>
</comment>
<dbReference type="EMBL" id="JAOQIO010000097">
    <property type="protein sequence ID" value="MCU6796044.1"/>
    <property type="molecule type" value="Genomic_DNA"/>
</dbReference>
<dbReference type="PANTHER" id="PTHR43649">
    <property type="entry name" value="ARABINOSE-BINDING PROTEIN-RELATED"/>
    <property type="match status" value="1"/>
</dbReference>
<accession>A0ABT2UQT7</accession>
<keyword evidence="1" id="KW-1003">Cell membrane</keyword>
<name>A0ABT2UQT7_9BACL</name>
<reference evidence="7 8" key="1">
    <citation type="submission" date="2022-09" db="EMBL/GenBank/DDBJ databases">
        <authorList>
            <person name="Han X.L."/>
            <person name="Wang Q."/>
            <person name="Lu T."/>
        </authorList>
    </citation>
    <scope>NUCLEOTIDE SEQUENCE [LARGE SCALE GENOMIC DNA]</scope>
    <source>
        <strain evidence="7 8">WQ 127069</strain>
    </source>
</reference>
<evidence type="ECO:0000256" key="6">
    <source>
        <dbReference type="SAM" id="SignalP"/>
    </source>
</evidence>
<dbReference type="InterPro" id="IPR050490">
    <property type="entry name" value="Bact_solute-bd_prot1"/>
</dbReference>
<feature type="chain" id="PRO_5046310877" evidence="6">
    <location>
        <begin position="26"/>
        <end position="513"/>
    </location>
</feature>
<keyword evidence="4" id="KW-0564">Palmitate</keyword>
<feature type="signal peptide" evidence="6">
    <location>
        <begin position="1"/>
        <end position="25"/>
    </location>
</feature>
<protein>
    <submittedName>
        <fullName evidence="7">Extracellular solute-binding protein</fullName>
    </submittedName>
</protein>
<sequence length="513" mass="56668">MLMNTKWRPFTSGACLLAVSLGLLSACGEALSVQTGGDPKAQDSQGPKTISVMMPYFSTEPPKADNPVFKKLEELTNTRLNITWVPNAAYKDKLSVSLASNDLPQISVITNLEGGIYAPSILNGVRSGAFWEIGPLLKDYPNLGKLNKDVLENVSHDGKNYALFRPRVLARGVVVFRKDWLDALGLQEPKTIDDLYNVIKAFALNDPDKNGKNDTYGLVSRKGIADLDMLSGFFGAGNGWEMREGKLVPSFMTKEYLDALKFYNRLYKEKLMNADFAVSEGNQSKAIFENGRAGVIISTAIDDVIGNDREIKKTNPKGAADMVSRIQGPKGERILASAGYNGIFMFPKSSVKTEAEMRAILAFFDQMFKPEIANLLNWGIEGKHYHLENGKAVSTEAEQKLKVDDLLPIPQLSIVMDTDAPLEGENTPLEQKLKKMFKDNVSIAVQNPASSLLSPTLSEKSGELDKIRNDAKVKYILGEIDDNGWNNEIEKWKKSGGDKGIEEINAEYAKRKK</sequence>
<evidence type="ECO:0000256" key="4">
    <source>
        <dbReference type="ARBA" id="ARBA00023139"/>
    </source>
</evidence>
<evidence type="ECO:0000313" key="7">
    <source>
        <dbReference type="EMBL" id="MCU6796044.1"/>
    </source>
</evidence>
<dbReference type="Proteomes" id="UP001652445">
    <property type="component" value="Unassembled WGS sequence"/>
</dbReference>
<dbReference type="CDD" id="cd13580">
    <property type="entry name" value="PBP2_AlgQ_like_1"/>
    <property type="match status" value="1"/>
</dbReference>
<dbReference type="PANTHER" id="PTHR43649:SF33">
    <property type="entry name" value="POLYGALACTURONAN_RHAMNOGALACTURONAN-BINDING PROTEIN YTCQ"/>
    <property type="match status" value="1"/>
</dbReference>
<dbReference type="Gene3D" id="3.40.190.10">
    <property type="entry name" value="Periplasmic binding protein-like II"/>
    <property type="match status" value="2"/>
</dbReference>
<dbReference type="PROSITE" id="PS51257">
    <property type="entry name" value="PROKAR_LIPOPROTEIN"/>
    <property type="match status" value="1"/>
</dbReference>
<keyword evidence="3" id="KW-0472">Membrane</keyword>
<evidence type="ECO:0000256" key="3">
    <source>
        <dbReference type="ARBA" id="ARBA00023136"/>
    </source>
</evidence>
<dbReference type="RefSeq" id="WP_262686899.1">
    <property type="nucleotide sequence ID" value="NZ_JAOQIO010000097.1"/>
</dbReference>
<organism evidence="7 8">
    <name type="scientific">Paenibacillus baimaensis</name>
    <dbReference type="NCBI Taxonomy" id="2982185"/>
    <lineage>
        <taxon>Bacteria</taxon>
        <taxon>Bacillati</taxon>
        <taxon>Bacillota</taxon>
        <taxon>Bacilli</taxon>
        <taxon>Bacillales</taxon>
        <taxon>Paenibacillaceae</taxon>
        <taxon>Paenibacillus</taxon>
    </lineage>
</organism>
<evidence type="ECO:0000256" key="2">
    <source>
        <dbReference type="ARBA" id="ARBA00022729"/>
    </source>
</evidence>
<dbReference type="SUPFAM" id="SSF53850">
    <property type="entry name" value="Periplasmic binding protein-like II"/>
    <property type="match status" value="1"/>
</dbReference>
<gene>
    <name evidence="7" type="ORF">OB236_28375</name>
</gene>
<dbReference type="Pfam" id="PF01547">
    <property type="entry name" value="SBP_bac_1"/>
    <property type="match status" value="1"/>
</dbReference>
<evidence type="ECO:0000256" key="1">
    <source>
        <dbReference type="ARBA" id="ARBA00022475"/>
    </source>
</evidence>
<evidence type="ECO:0000256" key="5">
    <source>
        <dbReference type="ARBA" id="ARBA00023288"/>
    </source>
</evidence>
<proteinExistence type="predicted"/>
<keyword evidence="5" id="KW-0449">Lipoprotein</keyword>
<keyword evidence="2 6" id="KW-0732">Signal</keyword>
<keyword evidence="8" id="KW-1185">Reference proteome</keyword>